<evidence type="ECO:0000256" key="10">
    <source>
        <dbReference type="ARBA" id="ARBA00022734"/>
    </source>
</evidence>
<dbReference type="GO" id="GO:0002229">
    <property type="term" value="P:defense response to oomycetes"/>
    <property type="evidence" value="ECO:0007669"/>
    <property type="project" value="UniProtKB-ARBA"/>
</dbReference>
<evidence type="ECO:0000256" key="21">
    <source>
        <dbReference type="SAM" id="SignalP"/>
    </source>
</evidence>
<keyword evidence="15 20" id="KW-0472">Membrane</keyword>
<evidence type="ECO:0000256" key="8">
    <source>
        <dbReference type="ARBA" id="ARBA00022692"/>
    </source>
</evidence>
<dbReference type="InterPro" id="IPR000719">
    <property type="entry name" value="Prot_kinase_dom"/>
</dbReference>
<dbReference type="Pfam" id="PF00139">
    <property type="entry name" value="Lectin_legB"/>
    <property type="match status" value="1"/>
</dbReference>
<keyword evidence="14 20" id="KW-1133">Transmembrane helix</keyword>
<feature type="binding site" evidence="18">
    <location>
        <position position="374"/>
    </location>
    <ligand>
        <name>ATP</name>
        <dbReference type="ChEBI" id="CHEBI:30616"/>
    </ligand>
</feature>
<evidence type="ECO:0000256" key="14">
    <source>
        <dbReference type="ARBA" id="ARBA00022989"/>
    </source>
</evidence>
<dbReference type="InterPro" id="IPR001220">
    <property type="entry name" value="Legume_lectin_dom"/>
</dbReference>
<organism evidence="23 24">
    <name type="scientific">Deinandra increscens subsp. villosa</name>
    <dbReference type="NCBI Taxonomy" id="3103831"/>
    <lineage>
        <taxon>Eukaryota</taxon>
        <taxon>Viridiplantae</taxon>
        <taxon>Streptophyta</taxon>
        <taxon>Embryophyta</taxon>
        <taxon>Tracheophyta</taxon>
        <taxon>Spermatophyta</taxon>
        <taxon>Magnoliopsida</taxon>
        <taxon>eudicotyledons</taxon>
        <taxon>Gunneridae</taxon>
        <taxon>Pentapetalae</taxon>
        <taxon>asterids</taxon>
        <taxon>campanulids</taxon>
        <taxon>Asterales</taxon>
        <taxon>Asteraceae</taxon>
        <taxon>Asteroideae</taxon>
        <taxon>Heliantheae alliance</taxon>
        <taxon>Madieae</taxon>
        <taxon>Madiinae</taxon>
        <taxon>Deinandra</taxon>
    </lineage>
</organism>
<proteinExistence type="inferred from homology"/>
<feature type="signal peptide" evidence="21">
    <location>
        <begin position="1"/>
        <end position="22"/>
    </location>
</feature>
<dbReference type="InterPro" id="IPR011009">
    <property type="entry name" value="Kinase-like_dom_sf"/>
</dbReference>
<feature type="chain" id="PRO_5042875625" description="non-specific serine/threonine protein kinase" evidence="21">
    <location>
        <begin position="23"/>
        <end position="660"/>
    </location>
</feature>
<dbReference type="CDD" id="cd14066">
    <property type="entry name" value="STKc_IRAK"/>
    <property type="match status" value="1"/>
</dbReference>
<evidence type="ECO:0000313" key="23">
    <source>
        <dbReference type="EMBL" id="KAK9073976.1"/>
    </source>
</evidence>
<comment type="caution">
    <text evidence="23">The sequence shown here is derived from an EMBL/GenBank/DDBJ whole genome shotgun (WGS) entry which is preliminary data.</text>
</comment>
<dbReference type="InterPro" id="IPR000985">
    <property type="entry name" value="Lectin_LegA_CS"/>
</dbReference>
<evidence type="ECO:0000313" key="24">
    <source>
        <dbReference type="Proteomes" id="UP001408789"/>
    </source>
</evidence>
<dbReference type="GO" id="GO:0005886">
    <property type="term" value="C:plasma membrane"/>
    <property type="evidence" value="ECO:0007669"/>
    <property type="project" value="UniProtKB-SubCell"/>
</dbReference>
<dbReference type="InterPro" id="IPR019825">
    <property type="entry name" value="Lectin_legB_Mn/Ca_BS"/>
</dbReference>
<keyword evidence="7" id="KW-0808">Transferase</keyword>
<dbReference type="InterPro" id="IPR008271">
    <property type="entry name" value="Ser/Thr_kinase_AS"/>
</dbReference>
<dbReference type="Proteomes" id="UP001408789">
    <property type="component" value="Unassembled WGS sequence"/>
</dbReference>
<dbReference type="SUPFAM" id="SSF56112">
    <property type="entry name" value="Protein kinase-like (PK-like)"/>
    <property type="match status" value="1"/>
</dbReference>
<sequence length="660" mass="74330">MVSSTTHLITCFLLLSTPFVVSLTFNLTDIGPQNQNRELVIEGREVNGQAIRATYFRQLHLWDSRSGELASFTTNFTFVIDSNGRQYYGDGFTFFLAQNNSEIYTGGSMGLPINASFGHINTTTQFVAVEFDTFWNRFWDPLSPENSSLGEHVGISISSIHSVRYQKWYSDLPQAGVCQAWVKYDSNLKNLSVSFTGFLNNTPFRQDGLSYTIDLRQVLPERVIFGFTGATGALNQNTRVRSWTFDSSNLPGDEDNEVSPIPSLDSGNGTRSKVGLVLGSVVGILVTLSLVGGLGFVLWWKKRKTMEKELKETRSHDVDFINQYQMGNGPKSFSYVELAQSTDNFAENKKLGEGGFGGVYKGFLEESNTYIAVKRVSKSSKQGINEYASEVRIISRVRHRNLVQLIGWCHEKGNLLLVYQYMENGSLDSHLFKEKSLLTWDTRYKIAHGLASSLLYLHEEWEQCVLHRDIKSSNVMLDSKFNAKLGDFGLAKLVDHEKGVQTTKLAGTIGYMAPECVVTGKATKESDVFSFGVVIFEIACGRKAFEYKANENQIWIVEWIWELYGTDTLLEAVDPRLGLDFNEKEIKHLMIIGLWCVHPDPKVRPSMRHVIQVLNSEASLPVFPSKMDVSSYWKPSNIENRSSNTVSNRDSSNRSLFVGR</sequence>
<evidence type="ECO:0000256" key="20">
    <source>
        <dbReference type="SAM" id="Phobius"/>
    </source>
</evidence>
<keyword evidence="11 18" id="KW-0547">Nucleotide-binding</keyword>
<dbReference type="FunFam" id="1.10.510.10:FF:000240">
    <property type="entry name" value="Lectin-domain containing receptor kinase A4.3"/>
    <property type="match status" value="1"/>
</dbReference>
<evidence type="ECO:0000256" key="9">
    <source>
        <dbReference type="ARBA" id="ARBA00022729"/>
    </source>
</evidence>
<dbReference type="PROSITE" id="PS00307">
    <property type="entry name" value="LECTIN_LEGUME_BETA"/>
    <property type="match status" value="1"/>
</dbReference>
<dbReference type="PROSITE" id="PS00308">
    <property type="entry name" value="LECTIN_LEGUME_ALPHA"/>
    <property type="match status" value="1"/>
</dbReference>
<dbReference type="PROSITE" id="PS00107">
    <property type="entry name" value="PROTEIN_KINASE_ATP"/>
    <property type="match status" value="1"/>
</dbReference>
<keyword evidence="13 18" id="KW-0067">ATP-binding</keyword>
<dbReference type="InterPro" id="IPR013320">
    <property type="entry name" value="ConA-like_dom_sf"/>
</dbReference>
<dbReference type="SMART" id="SM00220">
    <property type="entry name" value="S_TKc"/>
    <property type="match status" value="1"/>
</dbReference>
<feature type="transmembrane region" description="Helical" evidence="20">
    <location>
        <begin position="276"/>
        <end position="300"/>
    </location>
</feature>
<dbReference type="FunFam" id="3.30.200.20:FF:000168">
    <property type="entry name" value="L-type lectin-domain containing receptor kinase IX.1"/>
    <property type="match status" value="1"/>
</dbReference>
<feature type="domain" description="Protein kinase" evidence="22">
    <location>
        <begin position="345"/>
        <end position="623"/>
    </location>
</feature>
<evidence type="ECO:0000256" key="17">
    <source>
        <dbReference type="ARBA" id="ARBA00023180"/>
    </source>
</evidence>
<keyword evidence="12" id="KW-0418">Kinase</keyword>
<evidence type="ECO:0000256" key="2">
    <source>
        <dbReference type="ARBA" id="ARBA00008536"/>
    </source>
</evidence>
<evidence type="ECO:0000256" key="16">
    <source>
        <dbReference type="ARBA" id="ARBA00023170"/>
    </source>
</evidence>
<dbReference type="PROSITE" id="PS50011">
    <property type="entry name" value="PROTEIN_KINASE_DOM"/>
    <property type="match status" value="1"/>
</dbReference>
<dbReference type="CDD" id="cd06899">
    <property type="entry name" value="lectin_legume_LecRK_Arcelin_ConA"/>
    <property type="match status" value="1"/>
</dbReference>
<evidence type="ECO:0000256" key="6">
    <source>
        <dbReference type="ARBA" id="ARBA00022527"/>
    </source>
</evidence>
<dbReference type="PROSITE" id="PS00108">
    <property type="entry name" value="PROTEIN_KINASE_ST"/>
    <property type="match status" value="1"/>
</dbReference>
<evidence type="ECO:0000256" key="3">
    <source>
        <dbReference type="ARBA" id="ARBA00010217"/>
    </source>
</evidence>
<dbReference type="GO" id="GO:0005524">
    <property type="term" value="F:ATP binding"/>
    <property type="evidence" value="ECO:0007669"/>
    <property type="project" value="UniProtKB-UniRule"/>
</dbReference>
<evidence type="ECO:0000259" key="22">
    <source>
        <dbReference type="PROSITE" id="PS50011"/>
    </source>
</evidence>
<dbReference type="Gene3D" id="1.10.510.10">
    <property type="entry name" value="Transferase(Phosphotransferase) domain 1"/>
    <property type="match status" value="1"/>
</dbReference>
<dbReference type="GO" id="GO:0004674">
    <property type="term" value="F:protein serine/threonine kinase activity"/>
    <property type="evidence" value="ECO:0007669"/>
    <property type="project" value="UniProtKB-KW"/>
</dbReference>
<protein>
    <recommendedName>
        <fullName evidence="4">non-specific serine/threonine protein kinase</fullName>
        <ecNumber evidence="4">2.7.11.1</ecNumber>
    </recommendedName>
</protein>
<comment type="similarity">
    <text evidence="2">In the N-terminal section; belongs to the leguminous lectin family.</text>
</comment>
<dbReference type="AlphaFoldDB" id="A0AAP0DF35"/>
<keyword evidence="6" id="KW-0723">Serine/threonine-protein kinase</keyword>
<dbReference type="SUPFAM" id="SSF49899">
    <property type="entry name" value="Concanavalin A-like lectins/glucanases"/>
    <property type="match status" value="1"/>
</dbReference>
<dbReference type="Gene3D" id="2.60.120.200">
    <property type="match status" value="1"/>
</dbReference>
<evidence type="ECO:0000256" key="18">
    <source>
        <dbReference type="PROSITE-ProRule" id="PRU10141"/>
    </source>
</evidence>
<keyword evidence="9 21" id="KW-0732">Signal</keyword>
<comment type="similarity">
    <text evidence="3">In the C-terminal section; belongs to the protein kinase superfamily. Ser/Thr protein kinase family.</text>
</comment>
<dbReference type="Pfam" id="PF00069">
    <property type="entry name" value="Pkinase"/>
    <property type="match status" value="1"/>
</dbReference>
<keyword evidence="16" id="KW-0675">Receptor</keyword>
<dbReference type="Gene3D" id="3.30.200.20">
    <property type="entry name" value="Phosphorylase Kinase, domain 1"/>
    <property type="match status" value="1"/>
</dbReference>
<evidence type="ECO:0000256" key="4">
    <source>
        <dbReference type="ARBA" id="ARBA00012513"/>
    </source>
</evidence>
<evidence type="ECO:0000256" key="15">
    <source>
        <dbReference type="ARBA" id="ARBA00023136"/>
    </source>
</evidence>
<evidence type="ECO:0000256" key="1">
    <source>
        <dbReference type="ARBA" id="ARBA00004251"/>
    </source>
</evidence>
<evidence type="ECO:0000256" key="12">
    <source>
        <dbReference type="ARBA" id="ARBA00022777"/>
    </source>
</evidence>
<dbReference type="InterPro" id="IPR050528">
    <property type="entry name" value="L-type_Lectin-RKs"/>
</dbReference>
<evidence type="ECO:0000256" key="5">
    <source>
        <dbReference type="ARBA" id="ARBA00022475"/>
    </source>
</evidence>
<evidence type="ECO:0000256" key="11">
    <source>
        <dbReference type="ARBA" id="ARBA00022741"/>
    </source>
</evidence>
<keyword evidence="24" id="KW-1185">Reference proteome</keyword>
<evidence type="ECO:0000256" key="13">
    <source>
        <dbReference type="ARBA" id="ARBA00022840"/>
    </source>
</evidence>
<keyword evidence="5" id="KW-1003">Cell membrane</keyword>
<feature type="region of interest" description="Disordered" evidence="19">
    <location>
        <begin position="640"/>
        <end position="660"/>
    </location>
</feature>
<keyword evidence="8 20" id="KW-0812">Transmembrane</keyword>
<keyword evidence="17" id="KW-0325">Glycoprotein</keyword>
<dbReference type="EC" id="2.7.11.1" evidence="4"/>
<gene>
    <name evidence="23" type="ORF">SSX86_006571</name>
</gene>
<accession>A0AAP0DF35</accession>
<evidence type="ECO:0000256" key="19">
    <source>
        <dbReference type="SAM" id="MobiDB-lite"/>
    </source>
</evidence>
<reference evidence="23 24" key="1">
    <citation type="submission" date="2024-04" db="EMBL/GenBank/DDBJ databases">
        <title>The reference genome of an endangered Asteraceae, Deinandra increscens subsp. villosa, native to the Central Coast of California.</title>
        <authorList>
            <person name="Guilliams M."/>
            <person name="Hasenstab-Lehman K."/>
            <person name="Meyer R."/>
            <person name="Mcevoy S."/>
        </authorList>
    </citation>
    <scope>NUCLEOTIDE SEQUENCE [LARGE SCALE GENOMIC DNA]</scope>
    <source>
        <tissue evidence="23">Leaf</tissue>
    </source>
</reference>
<name>A0AAP0DF35_9ASTR</name>
<keyword evidence="10" id="KW-0430">Lectin</keyword>
<evidence type="ECO:0000256" key="7">
    <source>
        <dbReference type="ARBA" id="ARBA00022679"/>
    </source>
</evidence>
<comment type="subcellular location">
    <subcellularLocation>
        <location evidence="1">Cell membrane</location>
        <topology evidence="1">Single-pass type I membrane protein</topology>
    </subcellularLocation>
</comment>
<dbReference type="InterPro" id="IPR017441">
    <property type="entry name" value="Protein_kinase_ATP_BS"/>
</dbReference>
<dbReference type="PANTHER" id="PTHR27007">
    <property type="match status" value="1"/>
</dbReference>
<dbReference type="EMBL" id="JBCNJP010000008">
    <property type="protein sequence ID" value="KAK9073976.1"/>
    <property type="molecule type" value="Genomic_DNA"/>
</dbReference>
<dbReference type="GO" id="GO:0030246">
    <property type="term" value="F:carbohydrate binding"/>
    <property type="evidence" value="ECO:0007669"/>
    <property type="project" value="UniProtKB-KW"/>
</dbReference>